<dbReference type="EMBL" id="SJTG01000001">
    <property type="protein sequence ID" value="TCI12716.1"/>
    <property type="molecule type" value="Genomic_DNA"/>
</dbReference>
<keyword evidence="4" id="KW-0472">Membrane</keyword>
<proteinExistence type="inferred from homology"/>
<reference evidence="6 7" key="1">
    <citation type="submission" date="2019-02" db="EMBL/GenBank/DDBJ databases">
        <title>Dyella amyloliquefaciens sp. nov., isolated from forest soil.</title>
        <authorList>
            <person name="Gao Z.-H."/>
            <person name="Qiu L.-H."/>
        </authorList>
    </citation>
    <scope>NUCLEOTIDE SEQUENCE [LARGE SCALE GENOMIC DNA]</scope>
    <source>
        <strain evidence="6 7">KACC 12747</strain>
    </source>
</reference>
<evidence type="ECO:0000259" key="5">
    <source>
        <dbReference type="Pfam" id="PF01011"/>
    </source>
</evidence>
<feature type="domain" description="Pyrrolo-quinoline quinone repeat" evidence="5">
    <location>
        <begin position="557"/>
        <end position="675"/>
    </location>
</feature>
<feature type="transmembrane region" description="Helical" evidence="4">
    <location>
        <begin position="63"/>
        <end position="79"/>
    </location>
</feature>
<dbReference type="GO" id="GO:0008876">
    <property type="term" value="F:quinoprotein glucose dehydrogenase activity"/>
    <property type="evidence" value="ECO:0007669"/>
    <property type="project" value="TreeGrafter"/>
</dbReference>
<feature type="transmembrane region" description="Helical" evidence="4">
    <location>
        <begin position="38"/>
        <end position="56"/>
    </location>
</feature>
<keyword evidence="4" id="KW-0812">Transmembrane</keyword>
<evidence type="ECO:0000256" key="4">
    <source>
        <dbReference type="SAM" id="Phobius"/>
    </source>
</evidence>
<feature type="transmembrane region" description="Helical" evidence="4">
    <location>
        <begin position="118"/>
        <end position="136"/>
    </location>
</feature>
<dbReference type="Gene3D" id="2.140.10.10">
    <property type="entry name" value="Quinoprotein alcohol dehydrogenase-like superfamily"/>
    <property type="match status" value="1"/>
</dbReference>
<dbReference type="Proteomes" id="UP000291822">
    <property type="component" value="Unassembled WGS sequence"/>
</dbReference>
<evidence type="ECO:0000313" key="6">
    <source>
        <dbReference type="EMBL" id="TCI12716.1"/>
    </source>
</evidence>
<dbReference type="SUPFAM" id="SSF50998">
    <property type="entry name" value="Quinoprotein alcohol dehydrogenase-like"/>
    <property type="match status" value="1"/>
</dbReference>
<evidence type="ECO:0000256" key="1">
    <source>
        <dbReference type="ARBA" id="ARBA00001931"/>
    </source>
</evidence>
<dbReference type="PANTHER" id="PTHR32303">
    <property type="entry name" value="QUINOPROTEIN ALCOHOL DEHYDROGENASE (CYTOCHROME C)"/>
    <property type="match status" value="1"/>
</dbReference>
<dbReference type="Pfam" id="PF01011">
    <property type="entry name" value="PQQ"/>
    <property type="match status" value="2"/>
</dbReference>
<evidence type="ECO:0000256" key="3">
    <source>
        <dbReference type="ARBA" id="ARBA00023002"/>
    </source>
</evidence>
<gene>
    <name evidence="6" type="ORF">EZM97_05080</name>
</gene>
<name>A0A4R0Z0P9_9GAMM</name>
<dbReference type="InterPro" id="IPR002372">
    <property type="entry name" value="PQQ_rpt_dom"/>
</dbReference>
<evidence type="ECO:0000256" key="2">
    <source>
        <dbReference type="ARBA" id="ARBA00008156"/>
    </source>
</evidence>
<dbReference type="AlphaFoldDB" id="A0A4R0Z0P9"/>
<accession>A0A4R0Z0P9</accession>
<comment type="caution">
    <text evidence="6">The sequence shown here is derived from an EMBL/GenBank/DDBJ whole genome shotgun (WGS) entry which is preliminary data.</text>
</comment>
<feature type="domain" description="Pyrrolo-quinoline quinone repeat" evidence="5">
    <location>
        <begin position="167"/>
        <end position="555"/>
    </location>
</feature>
<organism evidence="6 7">
    <name type="scientific">Dyella soli</name>
    <dbReference type="NCBI Taxonomy" id="522319"/>
    <lineage>
        <taxon>Bacteria</taxon>
        <taxon>Pseudomonadati</taxon>
        <taxon>Pseudomonadota</taxon>
        <taxon>Gammaproteobacteria</taxon>
        <taxon>Lysobacterales</taxon>
        <taxon>Rhodanobacteraceae</taxon>
        <taxon>Dyella</taxon>
    </lineage>
</organism>
<keyword evidence="4" id="KW-1133">Transmembrane helix</keyword>
<comment type="cofactor">
    <cofactor evidence="1">
        <name>pyrroloquinoline quinone</name>
        <dbReference type="ChEBI" id="CHEBI:58442"/>
    </cofactor>
</comment>
<feature type="transmembrane region" description="Helical" evidence="4">
    <location>
        <begin position="85"/>
        <end position="106"/>
    </location>
</feature>
<dbReference type="RefSeq" id="WP_131150503.1">
    <property type="nucleotide sequence ID" value="NZ_SJTG01000001.1"/>
</dbReference>
<keyword evidence="7" id="KW-1185">Reference proteome</keyword>
<dbReference type="PANTHER" id="PTHR32303:SF4">
    <property type="entry name" value="QUINOPROTEIN GLUCOSE DEHYDROGENASE"/>
    <property type="match status" value="1"/>
</dbReference>
<comment type="similarity">
    <text evidence="2">Belongs to the bacterial PQQ dehydrogenase family.</text>
</comment>
<sequence>MTTPAKQSARSIATVILMLLFGLPMLVGGAWLLGVGGAPWFLVAGCALVGVAWLAWARPGWAAVAYAVYLLSLAAWATLETGLTGWWWLPRVGWWWLLGWWWVMPWLWRHDAASPRRWCVPGALLIVALLGLFSLTRQPVELKGRLADDRADALAAPDHAAAPPHDWVAYGRSAFGDRYAPAAQITPGNVARLKLAWTYRVDAPAGADHRVDTSGQTPLAVNGLLYVCARGGAVVALDTDSGAERWRYNPANRQSATDCLGLAYYDSATAARDAPSSTVVVNRPTPKGAVAAESIHFESCPRRIFVPEMGGRVMTLNADNGERCHEIGQDGEMSIDLDPRAVEARAPVPPVVTRQVLIVSAGVVAGFDIDQGRRVWQWPASGNLRSWGVASVDEKLGLVYLVARAEGDDAIAPGAIVALNVATGEQHWVYQATDALRGQPVLYASGEGGQEVPALMVATRGGELVVLDRRNGKALTTPSDTDALSFAPGQALQERQLWGITPYDQLMCRIRFRQHSANGSLVFPGHDGVFDTGGIAVDPARSVWVGDPSYIAFVRDTEHGGRLRPLRSVLGLPCQQPPWGYVAAVDLVNKTRIWMRRNGVMTDRLPWRLSLPLGVPSIGGMSTTGGGVAFLGGTLDASVRAFDVRTGDMLWKAALPSPLQATPISFISDRNGHQYLVVVTAGDTSGEGEPGQVVMAYTLPLPGT</sequence>
<keyword evidence="3" id="KW-0560">Oxidoreductase</keyword>
<dbReference type="InterPro" id="IPR018391">
    <property type="entry name" value="PQQ_b-propeller_rpt"/>
</dbReference>
<protein>
    <recommendedName>
        <fullName evidence="5">Pyrrolo-quinoline quinone repeat domain-containing protein</fullName>
    </recommendedName>
</protein>
<dbReference type="SMART" id="SM00564">
    <property type="entry name" value="PQQ"/>
    <property type="match status" value="4"/>
</dbReference>
<evidence type="ECO:0000313" key="7">
    <source>
        <dbReference type="Proteomes" id="UP000291822"/>
    </source>
</evidence>
<dbReference type="InterPro" id="IPR011047">
    <property type="entry name" value="Quinoprotein_ADH-like_sf"/>
</dbReference>
<feature type="transmembrane region" description="Helical" evidence="4">
    <location>
        <begin position="12"/>
        <end position="32"/>
    </location>
</feature>